<organism evidence="1 2">
    <name type="scientific">Schistosoma margrebowiei</name>
    <dbReference type="NCBI Taxonomy" id="48269"/>
    <lineage>
        <taxon>Eukaryota</taxon>
        <taxon>Metazoa</taxon>
        <taxon>Spiralia</taxon>
        <taxon>Lophotrochozoa</taxon>
        <taxon>Platyhelminthes</taxon>
        <taxon>Trematoda</taxon>
        <taxon>Digenea</taxon>
        <taxon>Strigeidida</taxon>
        <taxon>Schistosomatoidea</taxon>
        <taxon>Schistosomatidae</taxon>
        <taxon>Schistosoma</taxon>
    </lineage>
</organism>
<dbReference type="EMBL" id="UZAI01001417">
    <property type="protein sequence ID" value="VDO61729.1"/>
    <property type="molecule type" value="Genomic_DNA"/>
</dbReference>
<dbReference type="AlphaFoldDB" id="A0A183LKX3"/>
<name>A0A183LKX3_9TREM</name>
<proteinExistence type="predicted"/>
<dbReference type="Proteomes" id="UP000277204">
    <property type="component" value="Unassembled WGS sequence"/>
</dbReference>
<gene>
    <name evidence="1" type="ORF">SMRZ_LOCUS4448</name>
</gene>
<keyword evidence="2" id="KW-1185">Reference proteome</keyword>
<evidence type="ECO:0000313" key="2">
    <source>
        <dbReference type="Proteomes" id="UP000277204"/>
    </source>
</evidence>
<protein>
    <submittedName>
        <fullName evidence="1">Uncharacterized protein</fullName>
    </submittedName>
</protein>
<accession>A0A183LKX3</accession>
<reference evidence="1 2" key="1">
    <citation type="submission" date="2018-11" db="EMBL/GenBank/DDBJ databases">
        <authorList>
            <consortium name="Pathogen Informatics"/>
        </authorList>
    </citation>
    <scope>NUCLEOTIDE SEQUENCE [LARGE SCALE GENOMIC DNA]</scope>
    <source>
        <strain evidence="1 2">Zambia</strain>
    </source>
</reference>
<evidence type="ECO:0000313" key="1">
    <source>
        <dbReference type="EMBL" id="VDO61729.1"/>
    </source>
</evidence>
<sequence length="132" mass="15867">MPRKRRSMISLNHKRIRKMRMMETEQSGTFTNRTALFSPRDLPRSEIAENKDIIHEKNITISELKTEYDAIRLENVDHLKRIEELENLLLENSHKLHTCEQSESQRDLVFQSLQQDLKIKTTKLLDLRYQYK</sequence>